<accession>A0A1R3GLR4</accession>
<reference evidence="1 2" key="1">
    <citation type="submission" date="2013-09" db="EMBL/GenBank/DDBJ databases">
        <title>Corchorus capsularis genome sequencing.</title>
        <authorList>
            <person name="Alam M."/>
            <person name="Haque M.S."/>
            <person name="Islam M.S."/>
            <person name="Emdad E.M."/>
            <person name="Islam M.M."/>
            <person name="Ahmed B."/>
            <person name="Halim A."/>
            <person name="Hossen Q.M.M."/>
            <person name="Hossain M.Z."/>
            <person name="Ahmed R."/>
            <person name="Khan M.M."/>
            <person name="Islam R."/>
            <person name="Rashid M.M."/>
            <person name="Khan S.A."/>
            <person name="Rahman M.S."/>
            <person name="Alam M."/>
        </authorList>
    </citation>
    <scope>NUCLEOTIDE SEQUENCE [LARGE SCALE GENOMIC DNA]</scope>
    <source>
        <strain evidence="2">cv. CVL-1</strain>
        <tissue evidence="1">Whole seedling</tissue>
    </source>
</reference>
<organism evidence="1 2">
    <name type="scientific">Corchorus capsularis</name>
    <name type="common">Jute</name>
    <dbReference type="NCBI Taxonomy" id="210143"/>
    <lineage>
        <taxon>Eukaryota</taxon>
        <taxon>Viridiplantae</taxon>
        <taxon>Streptophyta</taxon>
        <taxon>Embryophyta</taxon>
        <taxon>Tracheophyta</taxon>
        <taxon>Spermatophyta</taxon>
        <taxon>Magnoliopsida</taxon>
        <taxon>eudicotyledons</taxon>
        <taxon>Gunneridae</taxon>
        <taxon>Pentapetalae</taxon>
        <taxon>rosids</taxon>
        <taxon>malvids</taxon>
        <taxon>Malvales</taxon>
        <taxon>Malvaceae</taxon>
        <taxon>Grewioideae</taxon>
        <taxon>Apeibeae</taxon>
        <taxon>Corchorus</taxon>
    </lineage>
</organism>
<name>A0A1R3GLR4_COCAP</name>
<dbReference type="EMBL" id="AWWV01014056">
    <property type="protein sequence ID" value="OMO58960.1"/>
    <property type="molecule type" value="Genomic_DNA"/>
</dbReference>
<dbReference type="AlphaFoldDB" id="A0A1R3GLR4"/>
<keyword evidence="2" id="KW-1185">Reference proteome</keyword>
<comment type="caution">
    <text evidence="1">The sequence shown here is derived from an EMBL/GenBank/DDBJ whole genome shotgun (WGS) entry which is preliminary data.</text>
</comment>
<proteinExistence type="predicted"/>
<sequence length="51" mass="6312">MATAYAKRLGHTTSIEDQTFKLRKRRQNVVEFILFKRNTAQRRRYHEEYRP</sequence>
<feature type="non-terminal residue" evidence="1">
    <location>
        <position position="51"/>
    </location>
</feature>
<dbReference type="Gramene" id="OMO58960">
    <property type="protein sequence ID" value="OMO58960"/>
    <property type="gene ID" value="CCACVL1_25214"/>
</dbReference>
<gene>
    <name evidence="1" type="ORF">CCACVL1_25214</name>
</gene>
<evidence type="ECO:0000313" key="1">
    <source>
        <dbReference type="EMBL" id="OMO58960.1"/>
    </source>
</evidence>
<protein>
    <submittedName>
        <fullName evidence="1">Uncharacterized protein</fullName>
    </submittedName>
</protein>
<evidence type="ECO:0000313" key="2">
    <source>
        <dbReference type="Proteomes" id="UP000188268"/>
    </source>
</evidence>
<dbReference type="Proteomes" id="UP000188268">
    <property type="component" value="Unassembled WGS sequence"/>
</dbReference>